<feature type="compositionally biased region" description="Polar residues" evidence="1">
    <location>
        <begin position="1"/>
        <end position="11"/>
    </location>
</feature>
<protein>
    <submittedName>
        <fullName evidence="2">Uncharacterized protein</fullName>
    </submittedName>
</protein>
<feature type="region of interest" description="Disordered" evidence="1">
    <location>
        <begin position="631"/>
        <end position="666"/>
    </location>
</feature>
<keyword evidence="3" id="KW-1185">Reference proteome</keyword>
<feature type="region of interest" description="Disordered" evidence="1">
    <location>
        <begin position="1"/>
        <end position="188"/>
    </location>
</feature>
<feature type="compositionally biased region" description="Basic and acidic residues" evidence="1">
    <location>
        <begin position="27"/>
        <end position="48"/>
    </location>
</feature>
<name>A0A1I2CY93_9ACTN</name>
<dbReference type="Proteomes" id="UP000199645">
    <property type="component" value="Unassembled WGS sequence"/>
</dbReference>
<accession>A0A1I2CY93</accession>
<feature type="compositionally biased region" description="Low complexity" evidence="1">
    <location>
        <begin position="113"/>
        <end position="135"/>
    </location>
</feature>
<feature type="compositionally biased region" description="Low complexity" evidence="1">
    <location>
        <begin position="177"/>
        <end position="188"/>
    </location>
</feature>
<evidence type="ECO:0000256" key="1">
    <source>
        <dbReference type="SAM" id="MobiDB-lite"/>
    </source>
</evidence>
<dbReference type="AlphaFoldDB" id="A0A1I2CY93"/>
<feature type="compositionally biased region" description="Low complexity" evidence="1">
    <location>
        <begin position="142"/>
        <end position="151"/>
    </location>
</feature>
<sequence>MGQASLFSRSEISAMRDRTRSRNYSAARDEFRREHERHREWGLRQRHGEKLRRLRQSRAAPEAAETQKGPSPSPLSPPSRASLPAPLSPPSRASLPALLSAPSTASSPPPQSAPLRASLPALLSAPSATSSHAPLSAPPTTPSSAPLSALSHGPSVAPLSASSHGPSVAPLSASSHGPSVAPLGAPPVASSPGPVAASCRALSASPQSALELSSSVSAVTVRVTGPAEAAVDQTPEITSGRSSSRVRSACVAFARSPCVRGGFSARRGIFMNLCGPCRVGAEVSLIVSVVGQVRLGRPALVGVYCCSMGFVVRVLVVRARFFFVLLRISSSVLALRWVRCPRGLCLLRGSHLRPGLRLGCDAVGCWCLLRSHERNISGPSTYSGFGGRYRAFEKLTTRRGQRVGDTESDSRSRARDAFFCGVPGGDGMLRIGDLGRVRAGYRVVDTKADRALELPQEVGGALVQIRPNAEGNLLESAGVRCTCWHALGPVERAGCRPRLLGRRRGRLPASVVGRACSARAVVGCACLACAGAGCTRRLSAAHARPAPLSAAHAWHAPGLAARTGCRSRMLGTRRGPLHASEIGRTCWHAPRGRAARAGDRLHLLGPGRASSCHVERAGDSAYRDAALRKDLRRAGPSPGRGPSRNAGRQVTVRRAGPCRSRPRRCR</sequence>
<dbReference type="EMBL" id="FONV01000003">
    <property type="protein sequence ID" value="SFE72710.1"/>
    <property type="molecule type" value="Genomic_DNA"/>
</dbReference>
<feature type="compositionally biased region" description="Low complexity" evidence="1">
    <location>
        <begin position="78"/>
        <end position="106"/>
    </location>
</feature>
<proteinExistence type="predicted"/>
<dbReference type="STRING" id="35752.SAMN05421541_103252"/>
<reference evidence="2 3" key="1">
    <citation type="submission" date="2016-10" db="EMBL/GenBank/DDBJ databases">
        <authorList>
            <person name="de Groot N.N."/>
        </authorList>
    </citation>
    <scope>NUCLEOTIDE SEQUENCE [LARGE SCALE GENOMIC DNA]</scope>
    <source>
        <strain evidence="2 3">DSM 43019</strain>
    </source>
</reference>
<evidence type="ECO:0000313" key="2">
    <source>
        <dbReference type="EMBL" id="SFE72710.1"/>
    </source>
</evidence>
<gene>
    <name evidence="2" type="ORF">SAMN05421541_103252</name>
</gene>
<organism evidence="2 3">
    <name type="scientific">Actinoplanes philippinensis</name>
    <dbReference type="NCBI Taxonomy" id="35752"/>
    <lineage>
        <taxon>Bacteria</taxon>
        <taxon>Bacillati</taxon>
        <taxon>Actinomycetota</taxon>
        <taxon>Actinomycetes</taxon>
        <taxon>Micromonosporales</taxon>
        <taxon>Micromonosporaceae</taxon>
        <taxon>Actinoplanes</taxon>
    </lineage>
</organism>
<evidence type="ECO:0000313" key="3">
    <source>
        <dbReference type="Proteomes" id="UP000199645"/>
    </source>
</evidence>